<accession>A0A3S2V7B2</accession>
<gene>
    <name evidence="5" type="ORF">EOE48_19045</name>
</gene>
<dbReference type="InterPro" id="IPR005474">
    <property type="entry name" value="Transketolase_N"/>
</dbReference>
<keyword evidence="6" id="KW-1185">Reference proteome</keyword>
<comment type="similarity">
    <text evidence="2">Belongs to the transketolase family.</text>
</comment>
<dbReference type="OrthoDB" id="8732661at2"/>
<dbReference type="RefSeq" id="WP_127732060.1">
    <property type="nucleotide sequence ID" value="NZ_SACP01000020.1"/>
</dbReference>
<keyword evidence="3" id="KW-0786">Thiamine pyrophosphate</keyword>
<evidence type="ECO:0000256" key="1">
    <source>
        <dbReference type="ARBA" id="ARBA00001964"/>
    </source>
</evidence>
<sequence length="290" mass="31574">MTPPPDTPPDNGFAPLDLDGLREMARVNRLDVAAMFMAAGNGHFGSCYSCTEIVTALYFAVMRVDAARPDWPDRDRFVLAKGHAAPTLYSALIRRGFFPEGWIHEFETRVGARLATHPSRRSQPGVDSSQGALGHGLSNACGMALAGRLDGRDYRVFAVLGDGELHEGSVWEAAAFAPKHRLDNLVAVVDRNGLCVDGRADEVLPLEPLADRWAAFGWDVVEADGHDLAALLPLLDVPRFGGSGRPRVVIARTVKGRGVSFMEDVRGWHADAIAPAQYAALRRELREVLR</sequence>
<evidence type="ECO:0000313" key="5">
    <source>
        <dbReference type="EMBL" id="RVU15612.1"/>
    </source>
</evidence>
<evidence type="ECO:0000256" key="3">
    <source>
        <dbReference type="ARBA" id="ARBA00023052"/>
    </source>
</evidence>
<comment type="cofactor">
    <cofactor evidence="1">
        <name>thiamine diphosphate</name>
        <dbReference type="ChEBI" id="CHEBI:58937"/>
    </cofactor>
</comment>
<evidence type="ECO:0000256" key="2">
    <source>
        <dbReference type="ARBA" id="ARBA00007131"/>
    </source>
</evidence>
<dbReference type="AlphaFoldDB" id="A0A3S2V7B2"/>
<comment type="caution">
    <text evidence="5">The sequence shown here is derived from an EMBL/GenBank/DDBJ whole genome shotgun (WGS) entry which is preliminary data.</text>
</comment>
<feature type="domain" description="Transketolase N-terminal" evidence="4">
    <location>
        <begin position="28"/>
        <end position="284"/>
    </location>
</feature>
<dbReference type="Proteomes" id="UP000286997">
    <property type="component" value="Unassembled WGS sequence"/>
</dbReference>
<reference evidence="5 6" key="1">
    <citation type="submission" date="2019-01" db="EMBL/GenBank/DDBJ databases">
        <authorList>
            <person name="Chen W.-M."/>
        </authorList>
    </citation>
    <scope>NUCLEOTIDE SEQUENCE [LARGE SCALE GENOMIC DNA]</scope>
    <source>
        <strain evidence="5 6">TER-1</strain>
    </source>
</reference>
<dbReference type="Pfam" id="PF00456">
    <property type="entry name" value="Transketolase_N"/>
    <property type="match status" value="1"/>
</dbReference>
<proteinExistence type="inferred from homology"/>
<dbReference type="PANTHER" id="PTHR47514:SF1">
    <property type="entry name" value="TRANSKETOLASE N-TERMINAL SECTION-RELATED"/>
    <property type="match status" value="1"/>
</dbReference>
<evidence type="ECO:0000313" key="6">
    <source>
        <dbReference type="Proteomes" id="UP000286997"/>
    </source>
</evidence>
<organism evidence="5 6">
    <name type="scientific">Methylobacterium oryzihabitans</name>
    <dbReference type="NCBI Taxonomy" id="2499852"/>
    <lineage>
        <taxon>Bacteria</taxon>
        <taxon>Pseudomonadati</taxon>
        <taxon>Pseudomonadota</taxon>
        <taxon>Alphaproteobacteria</taxon>
        <taxon>Hyphomicrobiales</taxon>
        <taxon>Methylobacteriaceae</taxon>
        <taxon>Methylobacterium</taxon>
    </lineage>
</organism>
<protein>
    <submittedName>
        <fullName evidence="5">Transketolase</fullName>
    </submittedName>
</protein>
<dbReference type="CDD" id="cd02012">
    <property type="entry name" value="TPP_TK"/>
    <property type="match status" value="1"/>
</dbReference>
<dbReference type="EMBL" id="SACP01000020">
    <property type="protein sequence ID" value="RVU15612.1"/>
    <property type="molecule type" value="Genomic_DNA"/>
</dbReference>
<dbReference type="SUPFAM" id="SSF52518">
    <property type="entry name" value="Thiamin diphosphate-binding fold (THDP-binding)"/>
    <property type="match status" value="1"/>
</dbReference>
<name>A0A3S2V7B2_9HYPH</name>
<evidence type="ECO:0000259" key="4">
    <source>
        <dbReference type="Pfam" id="PF00456"/>
    </source>
</evidence>
<dbReference type="PANTHER" id="PTHR47514">
    <property type="entry name" value="TRANSKETOLASE N-TERMINAL SECTION-RELATED"/>
    <property type="match status" value="1"/>
</dbReference>
<dbReference type="InterPro" id="IPR029061">
    <property type="entry name" value="THDP-binding"/>
</dbReference>
<dbReference type="Gene3D" id="3.40.50.970">
    <property type="match status" value="1"/>
</dbReference>